<dbReference type="AlphaFoldDB" id="A0A9X7YNI8"/>
<keyword evidence="4" id="KW-1185">Reference proteome</keyword>
<dbReference type="KEGG" id="vcw:GJQ55_04615"/>
<name>A0A9X7YNI8_9GAMM</name>
<feature type="coiled-coil region" evidence="1">
    <location>
        <begin position="208"/>
        <end position="238"/>
    </location>
</feature>
<feature type="region of interest" description="Disordered" evidence="2">
    <location>
        <begin position="117"/>
        <end position="137"/>
    </location>
</feature>
<evidence type="ECO:0000313" key="3">
    <source>
        <dbReference type="EMBL" id="QQD23804.1"/>
    </source>
</evidence>
<feature type="compositionally biased region" description="Basic and acidic residues" evidence="2">
    <location>
        <begin position="574"/>
        <end position="600"/>
    </location>
</feature>
<protein>
    <submittedName>
        <fullName evidence="3">TIGR03545 family protein</fullName>
    </submittedName>
</protein>
<reference evidence="3 4" key="1">
    <citation type="submission" date="2019-11" db="EMBL/GenBank/DDBJ databases">
        <title>Venatorbacter sp. nov. a predator of Campylobacter and other Gram-negative bacteria.</title>
        <authorList>
            <person name="Saeedi A."/>
            <person name="Cummings N.J."/>
            <person name="Connerton I.F."/>
            <person name="Connerton P.L."/>
        </authorList>
    </citation>
    <scope>NUCLEOTIDE SEQUENCE [LARGE SCALE GENOMIC DNA]</scope>
    <source>
        <strain evidence="3">XL5</strain>
    </source>
</reference>
<gene>
    <name evidence="3" type="ORF">GJQ55_04615</name>
</gene>
<feature type="region of interest" description="Disordered" evidence="2">
    <location>
        <begin position="569"/>
        <end position="607"/>
    </location>
</feature>
<sequence>MKQWIRWPGLIAFAVITAALAAFYLLLAGPLIKMALESFGSQANGAKVDVESVSLSFNPIGLQLQGVAVTDARQPLRNALVFDHAVAELELAPLWLGKGIVRELSIEGLRFGTARSESGALPDVPETAPEAATEDSGGMLSTVELPTADDILARETLTTETLGNALQENYAGHKARIDSSLQAVPDEQALKAYEAEVKALTSGKIASLDDFRQRKAKLDELKARFKADQQALQAARTAISTGRKELSADVQALRAAPAADLKNLREKYRFDATGAANVSALLFGPEAGEWATQALYWYEKIKPYLASDASKDAAAAAAAQPVRNRDGRFVHFPSADPWPQFLLREARIQAQLDAGTMLIQANDITHQQPVLGRPAVVVANSANMAAIDDLTLELTLDHRTAPGRDSLVLAIKDWQPKAMDLGVGSARLDSSRVQVNARAVVVGAQLDASGRADFNDARFASEGKTLFARELGSALAGINQFRVDAGASGRLSSPSVNLSSDLDKQLSKAFDRRLQQKQDELEAELKAKLQQKLQQQLGDYAAELEQLQQLEGSLEQRLSQLGDMAATQLDDYADQQKREAEAKAKAEADARKKELESKAKDKLKKLF</sequence>
<dbReference type="RefSeq" id="WP_228346344.1">
    <property type="nucleotide sequence ID" value="NZ_CP046056.1"/>
</dbReference>
<dbReference type="InterPro" id="IPR019934">
    <property type="entry name" value="CHP03545"/>
</dbReference>
<dbReference type="Proteomes" id="UP000596074">
    <property type="component" value="Chromosome"/>
</dbReference>
<keyword evidence="1" id="KW-0175">Coiled coil</keyword>
<dbReference type="EMBL" id="CP046056">
    <property type="protein sequence ID" value="QQD23804.1"/>
    <property type="molecule type" value="Genomic_DNA"/>
</dbReference>
<organism evidence="3 4">
    <name type="scientific">Venatoribacter cucullus</name>
    <dbReference type="NCBI Taxonomy" id="2661630"/>
    <lineage>
        <taxon>Bacteria</taxon>
        <taxon>Pseudomonadati</taxon>
        <taxon>Pseudomonadota</taxon>
        <taxon>Gammaproteobacteria</taxon>
        <taxon>Oceanospirillales</taxon>
        <taxon>Oceanospirillaceae</taxon>
        <taxon>Venatoribacter</taxon>
    </lineage>
</organism>
<evidence type="ECO:0000256" key="2">
    <source>
        <dbReference type="SAM" id="MobiDB-lite"/>
    </source>
</evidence>
<evidence type="ECO:0000256" key="1">
    <source>
        <dbReference type="SAM" id="Coils"/>
    </source>
</evidence>
<proteinExistence type="predicted"/>
<accession>A0A9X7YNI8</accession>
<dbReference type="NCBIfam" id="TIGR03545">
    <property type="entry name" value="TIGR03545 family protein"/>
    <property type="match status" value="1"/>
</dbReference>
<evidence type="ECO:0000313" key="4">
    <source>
        <dbReference type="Proteomes" id="UP000596074"/>
    </source>
</evidence>